<dbReference type="SUPFAM" id="SSF56436">
    <property type="entry name" value="C-type lectin-like"/>
    <property type="match status" value="1"/>
</dbReference>
<protein>
    <submittedName>
        <fullName evidence="2">C-type lectin domain-containing protein</fullName>
    </submittedName>
</protein>
<accession>A0A914DDX6</accession>
<name>A0A914DDX6_9BILA</name>
<keyword evidence="1" id="KW-1185">Reference proteome</keyword>
<sequence length="109" mass="12442">MLKPYALTMVVTSSRYIQLPKTRSLGLWLLLWWWKLLYYNWYDGTSVDYTGWVPFAPDTQFGPCVYVANVANHSIGWDNFVAYVTCTIPCASCSQPLKFVCESNLISVG</sequence>
<evidence type="ECO:0000313" key="1">
    <source>
        <dbReference type="Proteomes" id="UP000887540"/>
    </source>
</evidence>
<dbReference type="WBParaSite" id="ACRNAN_scaffold226.g23060.t1">
    <property type="protein sequence ID" value="ACRNAN_scaffold226.g23060.t1"/>
    <property type="gene ID" value="ACRNAN_scaffold226.g23060"/>
</dbReference>
<proteinExistence type="predicted"/>
<dbReference type="Proteomes" id="UP000887540">
    <property type="component" value="Unplaced"/>
</dbReference>
<reference evidence="2" key="1">
    <citation type="submission" date="2022-11" db="UniProtKB">
        <authorList>
            <consortium name="WormBaseParasite"/>
        </authorList>
    </citation>
    <scope>IDENTIFICATION</scope>
</reference>
<evidence type="ECO:0000313" key="2">
    <source>
        <dbReference type="WBParaSite" id="ACRNAN_scaffold226.g23060.t1"/>
    </source>
</evidence>
<dbReference type="AlphaFoldDB" id="A0A914DDX6"/>
<organism evidence="1 2">
    <name type="scientific">Acrobeloides nanus</name>
    <dbReference type="NCBI Taxonomy" id="290746"/>
    <lineage>
        <taxon>Eukaryota</taxon>
        <taxon>Metazoa</taxon>
        <taxon>Ecdysozoa</taxon>
        <taxon>Nematoda</taxon>
        <taxon>Chromadorea</taxon>
        <taxon>Rhabditida</taxon>
        <taxon>Tylenchina</taxon>
        <taxon>Cephalobomorpha</taxon>
        <taxon>Cephaloboidea</taxon>
        <taxon>Cephalobidae</taxon>
        <taxon>Acrobeloides</taxon>
    </lineage>
</organism>
<dbReference type="InterPro" id="IPR016187">
    <property type="entry name" value="CTDL_fold"/>
</dbReference>